<dbReference type="Pfam" id="PF13302">
    <property type="entry name" value="Acetyltransf_3"/>
    <property type="match status" value="1"/>
</dbReference>
<dbReference type="Proteomes" id="UP000664034">
    <property type="component" value="Unassembled WGS sequence"/>
</dbReference>
<evidence type="ECO:0000259" key="1">
    <source>
        <dbReference type="PROSITE" id="PS51186"/>
    </source>
</evidence>
<accession>A0A939JZP3</accession>
<dbReference type="InterPro" id="IPR000182">
    <property type="entry name" value="GNAT_dom"/>
</dbReference>
<proteinExistence type="predicted"/>
<feature type="domain" description="N-acetyltransferase" evidence="1">
    <location>
        <begin position="7"/>
        <end position="167"/>
    </location>
</feature>
<dbReference type="InterPro" id="IPR016181">
    <property type="entry name" value="Acyl_CoA_acyltransferase"/>
</dbReference>
<dbReference type="RefSeq" id="WP_207362818.1">
    <property type="nucleotide sequence ID" value="NZ_JAFMYV010000001.1"/>
</dbReference>
<gene>
    <name evidence="2" type="ORF">J2I47_01725</name>
</gene>
<sequence>MIDTNRLSIRPLTLDQLRLHLAGGTALEDEFGALPGHREVVEPLLSILKHFTIPFLQNPNRQPLYDTIWIARDRTLNQFVADAKFKGAPDEEQTVEIGYGTYPAFQRRGYMTELVGGLVAWALKQSGVRRVTAETAVTNTASQAVLLNNGFHPFAQDEHTRWWERER</sequence>
<dbReference type="PANTHER" id="PTHR43441">
    <property type="entry name" value="RIBOSOMAL-PROTEIN-SERINE ACETYLTRANSFERASE"/>
    <property type="match status" value="1"/>
</dbReference>
<name>A0A939JZP3_9BACT</name>
<protein>
    <submittedName>
        <fullName evidence="2">GNAT family N-acetyltransferase</fullName>
    </submittedName>
</protein>
<organism evidence="2 3">
    <name type="scientific">Fibrella rubiginis</name>
    <dbReference type="NCBI Taxonomy" id="2817060"/>
    <lineage>
        <taxon>Bacteria</taxon>
        <taxon>Pseudomonadati</taxon>
        <taxon>Bacteroidota</taxon>
        <taxon>Cytophagia</taxon>
        <taxon>Cytophagales</taxon>
        <taxon>Spirosomataceae</taxon>
        <taxon>Fibrella</taxon>
    </lineage>
</organism>
<dbReference type="InterPro" id="IPR051908">
    <property type="entry name" value="Ribosomal_N-acetyltransferase"/>
</dbReference>
<reference evidence="2" key="1">
    <citation type="submission" date="2021-03" db="EMBL/GenBank/DDBJ databases">
        <title>Fibrella sp. HMF5335 genome sequencing and assembly.</title>
        <authorList>
            <person name="Kang H."/>
            <person name="Kim H."/>
            <person name="Bae S."/>
            <person name="Joh K."/>
        </authorList>
    </citation>
    <scope>NUCLEOTIDE SEQUENCE</scope>
    <source>
        <strain evidence="2">HMF5335</strain>
    </source>
</reference>
<dbReference type="Gene3D" id="3.40.630.30">
    <property type="match status" value="1"/>
</dbReference>
<dbReference type="GO" id="GO:1990189">
    <property type="term" value="F:protein N-terminal-serine acetyltransferase activity"/>
    <property type="evidence" value="ECO:0007669"/>
    <property type="project" value="TreeGrafter"/>
</dbReference>
<dbReference type="EMBL" id="JAFMYV010000001">
    <property type="protein sequence ID" value="MBO0935257.1"/>
    <property type="molecule type" value="Genomic_DNA"/>
</dbReference>
<dbReference type="SUPFAM" id="SSF55729">
    <property type="entry name" value="Acyl-CoA N-acyltransferases (Nat)"/>
    <property type="match status" value="1"/>
</dbReference>
<evidence type="ECO:0000313" key="2">
    <source>
        <dbReference type="EMBL" id="MBO0935257.1"/>
    </source>
</evidence>
<keyword evidence="3" id="KW-1185">Reference proteome</keyword>
<dbReference type="PROSITE" id="PS51186">
    <property type="entry name" value="GNAT"/>
    <property type="match status" value="1"/>
</dbReference>
<dbReference type="GO" id="GO:0005737">
    <property type="term" value="C:cytoplasm"/>
    <property type="evidence" value="ECO:0007669"/>
    <property type="project" value="TreeGrafter"/>
</dbReference>
<dbReference type="AlphaFoldDB" id="A0A939JZP3"/>
<evidence type="ECO:0000313" key="3">
    <source>
        <dbReference type="Proteomes" id="UP000664034"/>
    </source>
</evidence>
<dbReference type="PANTHER" id="PTHR43441:SF6">
    <property type="entry name" value="N-ACETYLTRANSFERASE DOMAIN-CONTAINING PROTEIN"/>
    <property type="match status" value="1"/>
</dbReference>
<comment type="caution">
    <text evidence="2">The sequence shown here is derived from an EMBL/GenBank/DDBJ whole genome shotgun (WGS) entry which is preliminary data.</text>
</comment>
<dbReference type="GO" id="GO:0008999">
    <property type="term" value="F:protein-N-terminal-alanine acetyltransferase activity"/>
    <property type="evidence" value="ECO:0007669"/>
    <property type="project" value="TreeGrafter"/>
</dbReference>